<feature type="transmembrane region" description="Helical" evidence="7">
    <location>
        <begin position="144"/>
        <end position="173"/>
    </location>
</feature>
<reference evidence="8 9" key="1">
    <citation type="submission" date="2018-02" db="EMBL/GenBank/DDBJ databases">
        <title>Reclassifiation of [Polyangium] brachysporum DSM 7029 as Guopingzhaonella breviflexa gen. nov., sp. nov., a member of the family Comamonadaceae.</title>
        <authorList>
            <person name="Tang B."/>
        </authorList>
    </citation>
    <scope>NUCLEOTIDE SEQUENCE [LARGE SCALE GENOMIC DNA]</scope>
    <source>
        <strain evidence="8 9">BCRC 80649</strain>
    </source>
</reference>
<dbReference type="PIRSF" id="PIRSF006324">
    <property type="entry name" value="LeuE"/>
    <property type="match status" value="1"/>
</dbReference>
<dbReference type="Pfam" id="PF01810">
    <property type="entry name" value="LysE"/>
    <property type="match status" value="1"/>
</dbReference>
<evidence type="ECO:0000256" key="4">
    <source>
        <dbReference type="ARBA" id="ARBA00022692"/>
    </source>
</evidence>
<keyword evidence="4 7" id="KW-0812">Transmembrane</keyword>
<evidence type="ECO:0000256" key="1">
    <source>
        <dbReference type="ARBA" id="ARBA00004651"/>
    </source>
</evidence>
<feature type="transmembrane region" description="Helical" evidence="7">
    <location>
        <begin position="6"/>
        <end position="26"/>
    </location>
</feature>
<dbReference type="GO" id="GO:0042970">
    <property type="term" value="F:homoserine transmembrane transporter activity"/>
    <property type="evidence" value="ECO:0007669"/>
    <property type="project" value="TreeGrafter"/>
</dbReference>
<evidence type="ECO:0000256" key="7">
    <source>
        <dbReference type="SAM" id="Phobius"/>
    </source>
</evidence>
<keyword evidence="5 7" id="KW-1133">Transmembrane helix</keyword>
<dbReference type="NCBIfam" id="NF007812">
    <property type="entry name" value="PRK10520.1"/>
    <property type="match status" value="1"/>
</dbReference>
<dbReference type="InterPro" id="IPR001123">
    <property type="entry name" value="LeuE-type"/>
</dbReference>
<evidence type="ECO:0000256" key="2">
    <source>
        <dbReference type="ARBA" id="ARBA00007928"/>
    </source>
</evidence>
<evidence type="ECO:0000256" key="6">
    <source>
        <dbReference type="ARBA" id="ARBA00023136"/>
    </source>
</evidence>
<accession>A0A2S5SWQ5</accession>
<comment type="subcellular location">
    <subcellularLocation>
        <location evidence="1">Cell membrane</location>
        <topology evidence="1">Multi-pass membrane protein</topology>
    </subcellularLocation>
</comment>
<dbReference type="PANTHER" id="PTHR30086">
    <property type="entry name" value="ARGININE EXPORTER PROTEIN ARGO"/>
    <property type="match status" value="1"/>
</dbReference>
<proteinExistence type="inferred from homology"/>
<evidence type="ECO:0000256" key="5">
    <source>
        <dbReference type="ARBA" id="ARBA00022989"/>
    </source>
</evidence>
<evidence type="ECO:0000313" key="9">
    <source>
        <dbReference type="Proteomes" id="UP000238605"/>
    </source>
</evidence>
<dbReference type="GO" id="GO:0005886">
    <property type="term" value="C:plasma membrane"/>
    <property type="evidence" value="ECO:0007669"/>
    <property type="project" value="UniProtKB-SubCell"/>
</dbReference>
<feature type="transmembrane region" description="Helical" evidence="7">
    <location>
        <begin position="38"/>
        <end position="65"/>
    </location>
</feature>
<comment type="similarity">
    <text evidence="2">Belongs to the Rht family.</text>
</comment>
<protein>
    <submittedName>
        <fullName evidence="8">Homoserine/homoserine lactone efflux protein</fullName>
    </submittedName>
</protein>
<comment type="caution">
    <text evidence="8">The sequence shown here is derived from an EMBL/GenBank/DDBJ whole genome shotgun (WGS) entry which is preliminary data.</text>
</comment>
<evidence type="ECO:0000256" key="3">
    <source>
        <dbReference type="ARBA" id="ARBA00022475"/>
    </source>
</evidence>
<dbReference type="AlphaFoldDB" id="A0A2S5SWQ5"/>
<dbReference type="RefSeq" id="WP_104301836.1">
    <property type="nucleotide sequence ID" value="NZ_PSNX01000004.1"/>
</dbReference>
<keyword evidence="6 7" id="KW-0472">Membrane</keyword>
<gene>
    <name evidence="8" type="ORF">C1704_06025</name>
</gene>
<name>A0A2S5SWQ5_9BURK</name>
<dbReference type="Proteomes" id="UP000238605">
    <property type="component" value="Unassembled WGS sequence"/>
</dbReference>
<dbReference type="PANTHER" id="PTHR30086:SF14">
    <property type="entry name" value="HOMOSERINE_HOMOSERINE LACTONE EFFLUX PROTEIN"/>
    <property type="match status" value="1"/>
</dbReference>
<dbReference type="OrthoDB" id="9804822at2"/>
<feature type="transmembrane region" description="Helical" evidence="7">
    <location>
        <begin position="113"/>
        <end position="138"/>
    </location>
</feature>
<feature type="transmembrane region" description="Helical" evidence="7">
    <location>
        <begin position="185"/>
        <end position="204"/>
    </location>
</feature>
<sequence length="209" mass="22252">MQLDVWWAYFFACWAIALSPGSGAVLSMSHGLSYGVRATSVTIAGLQTGLTIVLLIAGAGLGALLVASETAFTVVKWAGAAYLVWLGFQQWRASGAVAPGAVRLPPLPARKRFFIGLFTNATNPKGIVFMVAVLPQFIDPGRPLLLQLLILAATMCAVDIIVMHGYAALAARLQGVLRTPRAMRWLNRVFGGVLMAMGAALAVFKRQPL</sequence>
<dbReference type="EMBL" id="PSNX01000004">
    <property type="protein sequence ID" value="PPE67007.1"/>
    <property type="molecule type" value="Genomic_DNA"/>
</dbReference>
<organism evidence="8 9">
    <name type="scientific">Caldimonas caldifontis</name>
    <dbReference type="NCBI Taxonomy" id="1452508"/>
    <lineage>
        <taxon>Bacteria</taxon>
        <taxon>Pseudomonadati</taxon>
        <taxon>Pseudomonadota</taxon>
        <taxon>Betaproteobacteria</taxon>
        <taxon>Burkholderiales</taxon>
        <taxon>Sphaerotilaceae</taxon>
        <taxon>Caldimonas</taxon>
    </lineage>
</organism>
<keyword evidence="3" id="KW-1003">Cell membrane</keyword>
<evidence type="ECO:0000313" key="8">
    <source>
        <dbReference type="EMBL" id="PPE67007.1"/>
    </source>
</evidence>
<keyword evidence="9" id="KW-1185">Reference proteome</keyword>